<proteinExistence type="predicted"/>
<dbReference type="EMBL" id="LSSM01000202">
    <property type="protein sequence ID" value="OMJ29724.1"/>
    <property type="molecule type" value="Genomic_DNA"/>
</dbReference>
<keyword evidence="2" id="KW-1185">Reference proteome</keyword>
<dbReference type="OrthoDB" id="5687834at2759"/>
<accession>A0A1R1YS52</accession>
<evidence type="ECO:0000313" key="1">
    <source>
        <dbReference type="EMBL" id="OMJ29724.1"/>
    </source>
</evidence>
<reference evidence="2" key="1">
    <citation type="submission" date="2017-01" db="EMBL/GenBank/DDBJ databases">
        <authorList>
            <person name="Wang Y."/>
            <person name="White M."/>
            <person name="Kvist S."/>
            <person name="Moncalvo J.-M."/>
        </authorList>
    </citation>
    <scope>NUCLEOTIDE SEQUENCE [LARGE SCALE GENOMIC DNA]</scope>
    <source>
        <strain evidence="2">ID-206-W2</strain>
    </source>
</reference>
<dbReference type="Proteomes" id="UP000187429">
    <property type="component" value="Unassembled WGS sequence"/>
</dbReference>
<name>A0A1R1YS52_9FUNG</name>
<dbReference type="AlphaFoldDB" id="A0A1R1YS52"/>
<organism evidence="1 2">
    <name type="scientific">Smittium culicis</name>
    <dbReference type="NCBI Taxonomy" id="133412"/>
    <lineage>
        <taxon>Eukaryota</taxon>
        <taxon>Fungi</taxon>
        <taxon>Fungi incertae sedis</taxon>
        <taxon>Zoopagomycota</taxon>
        <taxon>Kickxellomycotina</taxon>
        <taxon>Harpellomycetes</taxon>
        <taxon>Harpellales</taxon>
        <taxon>Legeriomycetaceae</taxon>
        <taxon>Smittium</taxon>
    </lineage>
</organism>
<comment type="caution">
    <text evidence="1">The sequence shown here is derived from an EMBL/GenBank/DDBJ whole genome shotgun (WGS) entry which is preliminary data.</text>
</comment>
<protein>
    <submittedName>
        <fullName evidence="1">Uncharacterized protein</fullName>
    </submittedName>
</protein>
<sequence length="334" mass="36900">MNQLAETHAHASQYQGMVLTELENKGMDTSKDPGILFANTMRALLSYIATTAIQARLDNLHKRLELPLQLPLKSITRPMTETQISRGSPSYFQVSVVQDNGKSMDSGHSGEGIQNPIQEPNLRITSAGVGNPFGSAANVANPTNGSPKIFSDFARSPGCFDTHLNLKAVQKLPPISFEWPLFSVPRPAIRAVTEPVDLHKDPPPSSRMIQVEIDQPLRNGDQLQGNVPQNSVHLYPRSPTQSQQIAERWQDDIYMPGELYRQDSVNFSHPAPWKTDATPNIRAQKPSSVHIELICIDSDAGETVNSRSLLLEDTASVMYRSLYLVRDAGAGDFY</sequence>
<gene>
    <name evidence="1" type="ORF">AYI69_g753</name>
</gene>
<evidence type="ECO:0000313" key="2">
    <source>
        <dbReference type="Proteomes" id="UP000187429"/>
    </source>
</evidence>